<feature type="transmembrane region" description="Helical" evidence="6">
    <location>
        <begin position="20"/>
        <end position="44"/>
    </location>
</feature>
<comment type="subcellular location">
    <subcellularLocation>
        <location evidence="1">Membrane</location>
        <topology evidence="1">Multi-pass membrane protein</topology>
    </subcellularLocation>
</comment>
<keyword evidence="4 6" id="KW-0472">Membrane</keyword>
<feature type="transmembrane region" description="Helical" evidence="6">
    <location>
        <begin position="56"/>
        <end position="79"/>
    </location>
</feature>
<evidence type="ECO:0000256" key="6">
    <source>
        <dbReference type="SAM" id="Phobius"/>
    </source>
</evidence>
<dbReference type="Pfam" id="PF20684">
    <property type="entry name" value="Fung_rhodopsin"/>
    <property type="match status" value="1"/>
</dbReference>
<feature type="transmembrane region" description="Helical" evidence="6">
    <location>
        <begin position="214"/>
        <end position="234"/>
    </location>
</feature>
<reference evidence="8 9" key="1">
    <citation type="submission" date="2024-09" db="EMBL/GenBank/DDBJ databases">
        <title>Itraconazole resistance in Madurella fahalii resulting from another homologue of gene encoding cytochrome P450 14-alpha sterol demethylase (CYP51).</title>
        <authorList>
            <person name="Yoshioka I."/>
            <person name="Fahal A.H."/>
            <person name="Kaneko S."/>
            <person name="Yaguchi T."/>
        </authorList>
    </citation>
    <scope>NUCLEOTIDE SEQUENCE [LARGE SCALE GENOMIC DNA]</scope>
    <source>
        <strain evidence="8 9">IFM 68171</strain>
    </source>
</reference>
<accession>A0ABQ0GD97</accession>
<dbReference type="EMBL" id="BAAFSV010000003">
    <property type="protein sequence ID" value="GAB1315510.1"/>
    <property type="molecule type" value="Genomic_DNA"/>
</dbReference>
<dbReference type="Proteomes" id="UP001628179">
    <property type="component" value="Unassembled WGS sequence"/>
</dbReference>
<feature type="transmembrane region" description="Helical" evidence="6">
    <location>
        <begin position="134"/>
        <end position="155"/>
    </location>
</feature>
<feature type="transmembrane region" description="Helical" evidence="6">
    <location>
        <begin position="179"/>
        <end position="202"/>
    </location>
</feature>
<evidence type="ECO:0000256" key="2">
    <source>
        <dbReference type="ARBA" id="ARBA00022692"/>
    </source>
</evidence>
<comment type="similarity">
    <text evidence="5">Belongs to the SAT4 family.</text>
</comment>
<dbReference type="PANTHER" id="PTHR33048">
    <property type="entry name" value="PTH11-LIKE INTEGRAL MEMBRANE PROTEIN (AFU_ORTHOLOGUE AFUA_5G11245)"/>
    <property type="match status" value="1"/>
</dbReference>
<evidence type="ECO:0000256" key="1">
    <source>
        <dbReference type="ARBA" id="ARBA00004141"/>
    </source>
</evidence>
<comment type="caution">
    <text evidence="8">The sequence shown here is derived from an EMBL/GenBank/DDBJ whole genome shotgun (WGS) entry which is preliminary data.</text>
</comment>
<evidence type="ECO:0000313" key="8">
    <source>
        <dbReference type="EMBL" id="GAB1315510.1"/>
    </source>
</evidence>
<keyword evidence="2 6" id="KW-0812">Transmembrane</keyword>
<dbReference type="InterPro" id="IPR052337">
    <property type="entry name" value="SAT4-like"/>
</dbReference>
<dbReference type="InterPro" id="IPR049326">
    <property type="entry name" value="Rhodopsin_dom_fungi"/>
</dbReference>
<evidence type="ECO:0000256" key="3">
    <source>
        <dbReference type="ARBA" id="ARBA00022989"/>
    </source>
</evidence>
<dbReference type="RefSeq" id="XP_070917241.1">
    <property type="nucleotide sequence ID" value="XM_071061140.1"/>
</dbReference>
<dbReference type="GeneID" id="98176463"/>
<organism evidence="8 9">
    <name type="scientific">Madurella fahalii</name>
    <dbReference type="NCBI Taxonomy" id="1157608"/>
    <lineage>
        <taxon>Eukaryota</taxon>
        <taxon>Fungi</taxon>
        <taxon>Dikarya</taxon>
        <taxon>Ascomycota</taxon>
        <taxon>Pezizomycotina</taxon>
        <taxon>Sordariomycetes</taxon>
        <taxon>Sordariomycetidae</taxon>
        <taxon>Sordariales</taxon>
        <taxon>Sordariales incertae sedis</taxon>
        <taxon>Madurella</taxon>
    </lineage>
</organism>
<evidence type="ECO:0000313" key="9">
    <source>
        <dbReference type="Proteomes" id="UP001628179"/>
    </source>
</evidence>
<keyword evidence="9" id="KW-1185">Reference proteome</keyword>
<protein>
    <submittedName>
        <fullName evidence="8">Rhodopsin domain-containing protein</fullName>
    </submittedName>
</protein>
<keyword evidence="3 6" id="KW-1133">Transmembrane helix</keyword>
<gene>
    <name evidence="8" type="ORF">MFIFM68171_05720</name>
</gene>
<proteinExistence type="inferred from homology"/>
<dbReference type="PANTHER" id="PTHR33048:SF47">
    <property type="entry name" value="INTEGRAL MEMBRANE PROTEIN-RELATED"/>
    <property type="match status" value="1"/>
</dbReference>
<feature type="transmembrane region" description="Helical" evidence="6">
    <location>
        <begin position="254"/>
        <end position="273"/>
    </location>
</feature>
<sequence>MQTSNSTLALDPARRHESRAYQLTTAVIVCPIFAAILTALRIYTRLVLIKQHFWEDFIIVVAMVCSVIMSVSNQLAVLYGSGRHFETITRTEFVEFLKVGIAIAQLYSLCHLFLKLSILLQYVRISVMPSERRLCQALIALLCTGYITFILLRMVRCIPFAAQWDRGIPGARCFFNTTWFFFASQAWNMVMDFVILVLPLYLLRHSNAPLIQRVLIGIVLAFGGSACVVSALRLRTLHPSTTSADPSWDKVPSAIYALIEINVGICCASVVTLRPLFYRLRQPFSNVSSSRQTQISLPQDPVRRRRRSNDLVLETGCTTRTDSEGHAVELGGMARIHSGFSSSVTESTHKTGEPDA</sequence>
<evidence type="ECO:0000256" key="5">
    <source>
        <dbReference type="ARBA" id="ARBA00038359"/>
    </source>
</evidence>
<name>A0ABQ0GD97_9PEZI</name>
<evidence type="ECO:0000259" key="7">
    <source>
        <dbReference type="Pfam" id="PF20684"/>
    </source>
</evidence>
<feature type="domain" description="Rhodopsin" evidence="7">
    <location>
        <begin position="40"/>
        <end position="278"/>
    </location>
</feature>
<evidence type="ECO:0000256" key="4">
    <source>
        <dbReference type="ARBA" id="ARBA00023136"/>
    </source>
</evidence>